<dbReference type="EMBL" id="BKBW01000013">
    <property type="protein sequence ID" value="GEQ77432.1"/>
    <property type="molecule type" value="Genomic_DNA"/>
</dbReference>
<accession>A0A5A7MIC3</accession>
<proteinExistence type="predicted"/>
<gene>
    <name evidence="1" type="ORF">CTTA_4437</name>
</gene>
<name>A0A5A7MIC3_COMTE</name>
<sequence>MKSMGLGEIIAIAAAIAAFLSAVAAFMTMRIQHRDKQKEVLCNQAIQCLERAYAYLMPEGANAPVAVRLAWLSAARQLMTYLMLKKKLADTGAFEQAAFFEVCIANEAHWRQQFYDAIPDTFFNNVGIGLVQPIQDRGQPDLEPISVAVILSFCGMPEDQEDTINHVDIPKRIRQISLRFITLRERYLAQEEALKRIIETYRRND</sequence>
<evidence type="ECO:0000313" key="1">
    <source>
        <dbReference type="EMBL" id="GEQ77432.1"/>
    </source>
</evidence>
<evidence type="ECO:0000313" key="2">
    <source>
        <dbReference type="Proteomes" id="UP000323105"/>
    </source>
</evidence>
<dbReference type="Proteomes" id="UP000323105">
    <property type="component" value="Unassembled WGS sequence"/>
</dbReference>
<dbReference type="RefSeq" id="WP_149356847.1">
    <property type="nucleotide sequence ID" value="NZ_BKBW01000013.1"/>
</dbReference>
<reference evidence="1 2" key="1">
    <citation type="journal article" date="2019" name="Microbiol. Resour. Announc.">
        <title>Draft Genome Sequence of Comamonas testosteroni TA441, a Bacterium That Has a Cryptic Phenol Degradation Gene Cluster.</title>
        <authorList>
            <person name="Arai H."/>
            <person name="Ishii M."/>
        </authorList>
    </citation>
    <scope>NUCLEOTIDE SEQUENCE [LARGE SCALE GENOMIC DNA]</scope>
    <source>
        <strain evidence="1 2">TA441</strain>
    </source>
</reference>
<dbReference type="AlphaFoldDB" id="A0A5A7MIC3"/>
<protein>
    <submittedName>
        <fullName evidence="1">Uncharacterized protein</fullName>
    </submittedName>
</protein>
<comment type="caution">
    <text evidence="1">The sequence shown here is derived from an EMBL/GenBank/DDBJ whole genome shotgun (WGS) entry which is preliminary data.</text>
</comment>
<organism evidence="1 2">
    <name type="scientific">Comamonas testosteroni</name>
    <name type="common">Pseudomonas testosteroni</name>
    <dbReference type="NCBI Taxonomy" id="285"/>
    <lineage>
        <taxon>Bacteria</taxon>
        <taxon>Pseudomonadati</taxon>
        <taxon>Pseudomonadota</taxon>
        <taxon>Betaproteobacteria</taxon>
        <taxon>Burkholderiales</taxon>
        <taxon>Comamonadaceae</taxon>
        <taxon>Comamonas</taxon>
    </lineage>
</organism>